<evidence type="ECO:0000256" key="8">
    <source>
        <dbReference type="ARBA" id="ARBA00022918"/>
    </source>
</evidence>
<evidence type="ECO:0000256" key="6">
    <source>
        <dbReference type="ARBA" id="ARBA00022842"/>
    </source>
</evidence>
<dbReference type="GO" id="GO:0015074">
    <property type="term" value="P:DNA integration"/>
    <property type="evidence" value="ECO:0007669"/>
    <property type="project" value="UniProtKB-KW"/>
</dbReference>
<keyword evidence="4" id="KW-0255">Endonuclease</keyword>
<evidence type="ECO:0000256" key="2">
    <source>
        <dbReference type="ARBA" id="ARBA00022722"/>
    </source>
</evidence>
<evidence type="ECO:0000256" key="1">
    <source>
        <dbReference type="ARBA" id="ARBA00022695"/>
    </source>
</evidence>
<comment type="caution">
    <text evidence="11">The sequence shown here is derived from an EMBL/GenBank/DDBJ whole genome shotgun (WGS) entry which is preliminary data.</text>
</comment>
<keyword evidence="3" id="KW-0479">Metal-binding</keyword>
<evidence type="ECO:0008006" key="13">
    <source>
        <dbReference type="Google" id="ProtNLM"/>
    </source>
</evidence>
<evidence type="ECO:0000313" key="12">
    <source>
        <dbReference type="Proteomes" id="UP000765509"/>
    </source>
</evidence>
<keyword evidence="5" id="KW-0378">Hydrolase</keyword>
<keyword evidence="12" id="KW-1185">Reference proteome</keyword>
<dbReference type="GO" id="GO:0046872">
    <property type="term" value="F:metal ion binding"/>
    <property type="evidence" value="ECO:0007669"/>
    <property type="project" value="UniProtKB-KW"/>
</dbReference>
<evidence type="ECO:0000256" key="3">
    <source>
        <dbReference type="ARBA" id="ARBA00022723"/>
    </source>
</evidence>
<dbReference type="GO" id="GO:0016787">
    <property type="term" value="F:hydrolase activity"/>
    <property type="evidence" value="ECO:0007669"/>
    <property type="project" value="UniProtKB-KW"/>
</dbReference>
<keyword evidence="10" id="KW-0233">DNA recombination</keyword>
<dbReference type="GO" id="GO:0004519">
    <property type="term" value="F:endonuclease activity"/>
    <property type="evidence" value="ECO:0007669"/>
    <property type="project" value="UniProtKB-KW"/>
</dbReference>
<keyword evidence="6" id="KW-0460">Magnesium</keyword>
<accession>A0A9Q3FHA7</accession>
<dbReference type="OrthoDB" id="3261476at2759"/>
<sequence>MERLQNNKFQVIQNKRKIFNGNIKNGPLHINFDNKNAFVSEHELLGHGGKSYNCEACKTGKLTQISFNGKIERPNQLLNQISVDLMGAITPTSLGEAKYILVIVDFSTCFSWVRMLKSKQDAKHELEKVFLQAANIPEKQVKRIICDGGK</sequence>
<keyword evidence="1" id="KW-0548">Nucleotidyltransferase</keyword>
<evidence type="ECO:0000256" key="5">
    <source>
        <dbReference type="ARBA" id="ARBA00022801"/>
    </source>
</evidence>
<proteinExistence type="predicted"/>
<dbReference type="GO" id="GO:0003676">
    <property type="term" value="F:nucleic acid binding"/>
    <property type="evidence" value="ECO:0007669"/>
    <property type="project" value="InterPro"/>
</dbReference>
<evidence type="ECO:0000256" key="9">
    <source>
        <dbReference type="ARBA" id="ARBA00022932"/>
    </source>
</evidence>
<evidence type="ECO:0000256" key="7">
    <source>
        <dbReference type="ARBA" id="ARBA00022908"/>
    </source>
</evidence>
<reference evidence="11" key="1">
    <citation type="submission" date="2021-03" db="EMBL/GenBank/DDBJ databases">
        <title>Draft genome sequence of rust myrtle Austropuccinia psidii MF-1, a brazilian biotype.</title>
        <authorList>
            <person name="Quecine M.C."/>
            <person name="Pachon D.M.R."/>
            <person name="Bonatelli M.L."/>
            <person name="Correr F.H."/>
            <person name="Franceschini L.M."/>
            <person name="Leite T.F."/>
            <person name="Margarido G.R.A."/>
            <person name="Almeida C.A."/>
            <person name="Ferrarezi J.A."/>
            <person name="Labate C.A."/>
        </authorList>
    </citation>
    <scope>NUCLEOTIDE SEQUENCE</scope>
    <source>
        <strain evidence="11">MF-1</strain>
    </source>
</reference>
<dbReference type="Proteomes" id="UP000765509">
    <property type="component" value="Unassembled WGS sequence"/>
</dbReference>
<organism evidence="11 12">
    <name type="scientific">Austropuccinia psidii MF-1</name>
    <dbReference type="NCBI Taxonomy" id="1389203"/>
    <lineage>
        <taxon>Eukaryota</taxon>
        <taxon>Fungi</taxon>
        <taxon>Dikarya</taxon>
        <taxon>Basidiomycota</taxon>
        <taxon>Pucciniomycotina</taxon>
        <taxon>Pucciniomycetes</taxon>
        <taxon>Pucciniales</taxon>
        <taxon>Sphaerophragmiaceae</taxon>
        <taxon>Austropuccinia</taxon>
    </lineage>
</organism>
<dbReference type="GO" id="GO:0006310">
    <property type="term" value="P:DNA recombination"/>
    <property type="evidence" value="ECO:0007669"/>
    <property type="project" value="UniProtKB-KW"/>
</dbReference>
<evidence type="ECO:0000313" key="11">
    <source>
        <dbReference type="EMBL" id="MBW0540241.1"/>
    </source>
</evidence>
<keyword evidence="7" id="KW-0229">DNA integration</keyword>
<keyword evidence="9" id="KW-0239">DNA-directed DNA polymerase</keyword>
<dbReference type="PANTHER" id="PTHR42648">
    <property type="entry name" value="TRANSPOSASE, PUTATIVE-RELATED"/>
    <property type="match status" value="1"/>
</dbReference>
<dbReference type="EMBL" id="AVOT02044891">
    <property type="protein sequence ID" value="MBW0540241.1"/>
    <property type="molecule type" value="Genomic_DNA"/>
</dbReference>
<dbReference type="SUPFAM" id="SSF53098">
    <property type="entry name" value="Ribonuclease H-like"/>
    <property type="match status" value="1"/>
</dbReference>
<keyword evidence="9" id="KW-0808">Transferase</keyword>
<keyword evidence="2" id="KW-0540">Nuclease</keyword>
<name>A0A9Q3FHA7_9BASI</name>
<dbReference type="InterPro" id="IPR012337">
    <property type="entry name" value="RNaseH-like_sf"/>
</dbReference>
<evidence type="ECO:0000256" key="4">
    <source>
        <dbReference type="ARBA" id="ARBA00022759"/>
    </source>
</evidence>
<dbReference type="AlphaFoldDB" id="A0A9Q3FHA7"/>
<dbReference type="PANTHER" id="PTHR42648:SF11">
    <property type="entry name" value="TRANSPOSON TY4-P GAG-POL POLYPROTEIN"/>
    <property type="match status" value="1"/>
</dbReference>
<keyword evidence="8" id="KW-0695">RNA-directed DNA polymerase</keyword>
<gene>
    <name evidence="11" type="ORF">O181_079956</name>
</gene>
<dbReference type="InterPro" id="IPR036397">
    <property type="entry name" value="RNaseH_sf"/>
</dbReference>
<dbReference type="Gene3D" id="3.30.420.10">
    <property type="entry name" value="Ribonuclease H-like superfamily/Ribonuclease H"/>
    <property type="match status" value="1"/>
</dbReference>
<dbReference type="GO" id="GO:0003964">
    <property type="term" value="F:RNA-directed DNA polymerase activity"/>
    <property type="evidence" value="ECO:0007669"/>
    <property type="project" value="UniProtKB-KW"/>
</dbReference>
<dbReference type="InterPro" id="IPR039537">
    <property type="entry name" value="Retrotran_Ty1/copia-like"/>
</dbReference>
<protein>
    <recommendedName>
        <fullName evidence="13">Integrase catalytic domain-containing protein</fullName>
    </recommendedName>
</protein>
<dbReference type="GO" id="GO:0003887">
    <property type="term" value="F:DNA-directed DNA polymerase activity"/>
    <property type="evidence" value="ECO:0007669"/>
    <property type="project" value="UniProtKB-KW"/>
</dbReference>
<evidence type="ECO:0000256" key="10">
    <source>
        <dbReference type="ARBA" id="ARBA00023172"/>
    </source>
</evidence>